<comment type="cofactor">
    <cofactor evidence="1 4">
        <name>thiamine diphosphate</name>
        <dbReference type="ChEBI" id="CHEBI:58937"/>
    </cofactor>
</comment>
<dbReference type="PANTHER" id="PTHR11624">
    <property type="entry name" value="DEHYDROGENASE RELATED"/>
    <property type="match status" value="1"/>
</dbReference>
<dbReference type="Gene3D" id="3.40.50.970">
    <property type="match status" value="2"/>
</dbReference>
<evidence type="ECO:0000256" key="1">
    <source>
        <dbReference type="ARBA" id="ARBA00001964"/>
    </source>
</evidence>
<name>A0A438EX72_VITVI</name>
<keyword evidence="4 5" id="KW-0670">Pyruvate</keyword>
<dbReference type="OrthoDB" id="1677350at2759"/>
<dbReference type="EMBL" id="QGNW01001171">
    <property type="protein sequence ID" value="RVW52286.1"/>
    <property type="molecule type" value="Genomic_DNA"/>
</dbReference>
<evidence type="ECO:0000256" key="2">
    <source>
        <dbReference type="ARBA" id="ARBA00023002"/>
    </source>
</evidence>
<dbReference type="AlphaFoldDB" id="A0A438EX72"/>
<keyword evidence="3 4" id="KW-0786">Thiamine pyrophosphate</keyword>
<evidence type="ECO:0000256" key="3">
    <source>
        <dbReference type="ARBA" id="ARBA00023052"/>
    </source>
</evidence>
<evidence type="ECO:0000313" key="5">
    <source>
        <dbReference type="EMBL" id="RVW52286.1"/>
    </source>
</evidence>
<keyword evidence="2 4" id="KW-0560">Oxidoreductase</keyword>
<dbReference type="SUPFAM" id="SSF52518">
    <property type="entry name" value="Thiamin diphosphate-binding fold (THDP-binding)"/>
    <property type="match status" value="1"/>
</dbReference>
<reference evidence="5 6" key="1">
    <citation type="journal article" date="2018" name="PLoS Genet.">
        <title>Population sequencing reveals clonal diversity and ancestral inbreeding in the grapevine cultivar Chardonnay.</title>
        <authorList>
            <person name="Roach M.J."/>
            <person name="Johnson D.L."/>
            <person name="Bohlmann J."/>
            <person name="van Vuuren H.J."/>
            <person name="Jones S.J."/>
            <person name="Pretorius I.S."/>
            <person name="Schmidt S.A."/>
            <person name="Borneman A.R."/>
        </authorList>
    </citation>
    <scope>NUCLEOTIDE SEQUENCE [LARGE SCALE GENOMIC DNA]</scope>
    <source>
        <strain evidence="6">cv. Chardonnay</strain>
        <tissue evidence="5">Leaf</tissue>
    </source>
</reference>
<organism evidence="5 6">
    <name type="scientific">Vitis vinifera</name>
    <name type="common">Grape</name>
    <dbReference type="NCBI Taxonomy" id="29760"/>
    <lineage>
        <taxon>Eukaryota</taxon>
        <taxon>Viridiplantae</taxon>
        <taxon>Streptophyta</taxon>
        <taxon>Embryophyta</taxon>
        <taxon>Tracheophyta</taxon>
        <taxon>Spermatophyta</taxon>
        <taxon>Magnoliopsida</taxon>
        <taxon>eudicotyledons</taxon>
        <taxon>Gunneridae</taxon>
        <taxon>Pentapetalae</taxon>
        <taxon>rosids</taxon>
        <taxon>Vitales</taxon>
        <taxon>Vitaceae</taxon>
        <taxon>Viteae</taxon>
        <taxon>Vitis</taxon>
    </lineage>
</organism>
<dbReference type="GO" id="GO:0004739">
    <property type="term" value="F:pyruvate dehydrogenase (acetyl-transferring) activity"/>
    <property type="evidence" value="ECO:0007669"/>
    <property type="project" value="UniProtKB-UniRule"/>
</dbReference>
<accession>A0A438EX72</accession>
<dbReference type="InterPro" id="IPR029061">
    <property type="entry name" value="THDP-binding"/>
</dbReference>
<dbReference type="Proteomes" id="UP000288805">
    <property type="component" value="Unassembled WGS sequence"/>
</dbReference>
<dbReference type="PANTHER" id="PTHR11624:SF96">
    <property type="entry name" value="PYRUVATE DEHYDROGENASE E1 COMPONENT SUBUNIT BETA, MITOCHONDRIAL"/>
    <property type="match status" value="1"/>
</dbReference>
<dbReference type="InterPro" id="IPR027110">
    <property type="entry name" value="PDHB_mito-type"/>
</dbReference>
<protein>
    <recommendedName>
        <fullName evidence="4">Pyruvate dehydrogenase E1 component subunit beta</fullName>
        <ecNumber evidence="4">1.2.4.1</ecNumber>
    </recommendedName>
</protein>
<dbReference type="GO" id="GO:0006086">
    <property type="term" value="P:pyruvate decarboxylation to acetyl-CoA"/>
    <property type="evidence" value="ECO:0007669"/>
    <property type="project" value="InterPro"/>
</dbReference>
<proteinExistence type="predicted"/>
<comment type="caution">
    <text evidence="5">The sequence shown here is derived from an EMBL/GenBank/DDBJ whole genome shotgun (WGS) entry which is preliminary data.</text>
</comment>
<gene>
    <name evidence="5" type="primary">PDH2_2</name>
    <name evidence="5" type="ORF">CK203_077362</name>
</gene>
<sequence>MLWVKRLGNTKVHTRFLTGFLEKYNPEKVLDTPITEAGFTGIGVGAQHSQCNITGYGSYSGLKALSPYSSEDAHGLLKVVMRDLDPVVFLENELLYGESFLVSAKALDSSFCLPIEKAKIERV</sequence>
<comment type="catalytic activity">
    <reaction evidence="4">
        <text>N(6)-[(R)-lipoyl]-L-lysyl-[protein] + pyruvate + H(+) = N(6)-[(R)-S(8)-acetyldihydrolipoyl]-L-lysyl-[protein] + CO2</text>
        <dbReference type="Rhea" id="RHEA:19189"/>
        <dbReference type="Rhea" id="RHEA-COMP:10474"/>
        <dbReference type="Rhea" id="RHEA-COMP:10478"/>
        <dbReference type="ChEBI" id="CHEBI:15361"/>
        <dbReference type="ChEBI" id="CHEBI:15378"/>
        <dbReference type="ChEBI" id="CHEBI:16526"/>
        <dbReference type="ChEBI" id="CHEBI:83099"/>
        <dbReference type="ChEBI" id="CHEBI:83111"/>
        <dbReference type="EC" id="1.2.4.1"/>
    </reaction>
</comment>
<comment type="function">
    <text evidence="4">The pyruvate dehydrogenase complex catalyzes the overall conversion of pyruvate to acetyl-CoA and CO2.</text>
</comment>
<evidence type="ECO:0000313" key="6">
    <source>
        <dbReference type="Proteomes" id="UP000288805"/>
    </source>
</evidence>
<evidence type="ECO:0000256" key="4">
    <source>
        <dbReference type="RuleBase" id="RU364074"/>
    </source>
</evidence>
<dbReference type="EC" id="1.2.4.1" evidence="4"/>